<dbReference type="EMBL" id="FUXC01000011">
    <property type="protein sequence ID" value="SJZ96731.1"/>
    <property type="molecule type" value="Genomic_DNA"/>
</dbReference>
<protein>
    <submittedName>
        <fullName evidence="1">Uncharacterized protein</fullName>
    </submittedName>
</protein>
<name>A0A1T4PZN4_9SPIR</name>
<evidence type="ECO:0000313" key="2">
    <source>
        <dbReference type="Proteomes" id="UP000190395"/>
    </source>
</evidence>
<dbReference type="OrthoDB" id="362267at2"/>
<dbReference type="AlphaFoldDB" id="A0A1T4PZN4"/>
<sequence length="528" mass="60790">MGILSFLTDIFESIFMASSPEVKKKQALHKIEQELKLIQPVIFKNGFLQPNFAELFRILFENSKILGELLSQTICSTDIKRKIFYEAQLLLTGFSNLNQEKLENLGLEKRKKEVLDSNLPMSRVFENQKHTLEYLLKELNSSEFFKIDEIIASLQQLNDVCQFNYLNIIHNFDPNYSALISAYKADFFACVPEAMANSLLDFYYLTAHFKITSSLGRAVVALAEISSGGKRLDSASSEKYLEALKKMNSVLVNFLNPENQLKVIRLAKKDPDLVPQIASYKPVSRQRFADFMKEKFISDETRIKTEIKDSTISTDLKKLFEENPLEEFFAYNSQNSANIRLNCTKSYNWITPLQIEKTFAVHYFTDSIQNLLEDIVIEGFFENPSTKKLFSDAVYACEECVKSLGEFDSSFEREGKNDQAVIEGFIRDGQRDADFVKKLEATVDNINEQAYETVQNFASQFFDLYKQIGDLFIDSKKVKPDLCSNIKVLLGSSRNRENSNRLETQLEKWAIFLEIMKNYVIVGEVERK</sequence>
<organism evidence="1 2">
    <name type="scientific">Treponema berlinense</name>
    <dbReference type="NCBI Taxonomy" id="225004"/>
    <lineage>
        <taxon>Bacteria</taxon>
        <taxon>Pseudomonadati</taxon>
        <taxon>Spirochaetota</taxon>
        <taxon>Spirochaetia</taxon>
        <taxon>Spirochaetales</taxon>
        <taxon>Treponemataceae</taxon>
        <taxon>Treponema</taxon>
    </lineage>
</organism>
<keyword evidence="2" id="KW-1185">Reference proteome</keyword>
<gene>
    <name evidence="1" type="ORF">SAMN02745152_01784</name>
</gene>
<reference evidence="1 2" key="1">
    <citation type="submission" date="2017-02" db="EMBL/GenBank/DDBJ databases">
        <authorList>
            <person name="Peterson S.W."/>
        </authorList>
    </citation>
    <scope>NUCLEOTIDE SEQUENCE [LARGE SCALE GENOMIC DNA]</scope>
    <source>
        <strain evidence="1 2">ATCC BAA-909</strain>
    </source>
</reference>
<accession>A0A1T4PZN4</accession>
<dbReference type="RefSeq" id="WP_078931515.1">
    <property type="nucleotide sequence ID" value="NZ_CAMCOW010000005.1"/>
</dbReference>
<dbReference type="STRING" id="225004.SAMN02745152_01784"/>
<dbReference type="GeneID" id="303368012"/>
<evidence type="ECO:0000313" key="1">
    <source>
        <dbReference type="EMBL" id="SJZ96731.1"/>
    </source>
</evidence>
<dbReference type="Proteomes" id="UP000190395">
    <property type="component" value="Unassembled WGS sequence"/>
</dbReference>
<proteinExistence type="predicted"/>